<comment type="similarity">
    <text evidence="1">Belongs to the Cyclase 1 superfamily.</text>
</comment>
<proteinExistence type="inferred from homology"/>
<dbReference type="EMBL" id="CACVKT020006392">
    <property type="protein sequence ID" value="CAC5401191.1"/>
    <property type="molecule type" value="Genomic_DNA"/>
</dbReference>
<dbReference type="SUPFAM" id="SSF102198">
    <property type="entry name" value="Putative cyclase"/>
    <property type="match status" value="1"/>
</dbReference>
<keyword evidence="2" id="KW-0812">Transmembrane</keyword>
<name>A0A6J8D042_MYTCO</name>
<dbReference type="GO" id="GO:0004061">
    <property type="term" value="F:arylformamidase activity"/>
    <property type="evidence" value="ECO:0007669"/>
    <property type="project" value="InterPro"/>
</dbReference>
<dbReference type="Proteomes" id="UP000507470">
    <property type="component" value="Unassembled WGS sequence"/>
</dbReference>
<protein>
    <recommendedName>
        <fullName evidence="6">Arylformamidase</fullName>
    </recommendedName>
</protein>
<evidence type="ECO:0000256" key="1">
    <source>
        <dbReference type="ARBA" id="ARBA00007865"/>
    </source>
</evidence>
<gene>
    <name evidence="4" type="ORF">MCOR_35298</name>
</gene>
<dbReference type="InterPro" id="IPR037175">
    <property type="entry name" value="KFase_sf"/>
</dbReference>
<keyword evidence="2" id="KW-1133">Transmembrane helix</keyword>
<dbReference type="AlphaFoldDB" id="A0A6J8D042"/>
<dbReference type="OrthoDB" id="7108654at2759"/>
<dbReference type="PANTHER" id="PTHR31118:SF12">
    <property type="entry name" value="CYCLASE-LIKE PROTEIN 2"/>
    <property type="match status" value="1"/>
</dbReference>
<dbReference type="PANTHER" id="PTHR31118">
    <property type="entry name" value="CYCLASE-LIKE PROTEIN 2"/>
    <property type="match status" value="1"/>
</dbReference>
<sequence>MRQHTHVLFVSVLLGICGGSLDFKVVDLTHDHSNTTIYWPGSPEYNFTILSRGKTAGGIWLEMNYFGTAEHAGTHLDSPAHFYKDRNRTHNVPLENLIGPGVIINVKNKAAMNADYQVSIDDLKQWESMYNKIPENAIVIMNSGWHEHYPNASLVFNTDSLTDPSTFHFPGWHEDTIEWLISERSVNVVGVDTPSTDFGQTQNFAVHISLGKANISGAENVANLDAIPESGSMIFVAVTKIYDGSGGPARIFATIPLRVTSFGWTYGPSFVLFLSALCVLIPVIAHLRQRAR</sequence>
<dbReference type="Pfam" id="PF04199">
    <property type="entry name" value="Cyclase"/>
    <property type="match status" value="1"/>
</dbReference>
<feature type="signal peptide" evidence="3">
    <location>
        <begin position="1"/>
        <end position="19"/>
    </location>
</feature>
<keyword evidence="5" id="KW-1185">Reference proteome</keyword>
<feature type="chain" id="PRO_5026809203" description="Arylformamidase" evidence="3">
    <location>
        <begin position="20"/>
        <end position="292"/>
    </location>
</feature>
<keyword evidence="2" id="KW-0472">Membrane</keyword>
<evidence type="ECO:0000313" key="5">
    <source>
        <dbReference type="Proteomes" id="UP000507470"/>
    </source>
</evidence>
<keyword evidence="3" id="KW-0732">Signal</keyword>
<dbReference type="InterPro" id="IPR007325">
    <property type="entry name" value="KFase/CYL"/>
</dbReference>
<evidence type="ECO:0000256" key="2">
    <source>
        <dbReference type="SAM" id="Phobius"/>
    </source>
</evidence>
<dbReference type="Gene3D" id="3.50.30.50">
    <property type="entry name" value="Putative cyclase"/>
    <property type="match status" value="1"/>
</dbReference>
<evidence type="ECO:0000313" key="4">
    <source>
        <dbReference type="EMBL" id="CAC5401191.1"/>
    </source>
</evidence>
<feature type="transmembrane region" description="Helical" evidence="2">
    <location>
        <begin position="264"/>
        <end position="287"/>
    </location>
</feature>
<evidence type="ECO:0008006" key="6">
    <source>
        <dbReference type="Google" id="ProtNLM"/>
    </source>
</evidence>
<organism evidence="4 5">
    <name type="scientific">Mytilus coruscus</name>
    <name type="common">Sea mussel</name>
    <dbReference type="NCBI Taxonomy" id="42192"/>
    <lineage>
        <taxon>Eukaryota</taxon>
        <taxon>Metazoa</taxon>
        <taxon>Spiralia</taxon>
        <taxon>Lophotrochozoa</taxon>
        <taxon>Mollusca</taxon>
        <taxon>Bivalvia</taxon>
        <taxon>Autobranchia</taxon>
        <taxon>Pteriomorphia</taxon>
        <taxon>Mytilida</taxon>
        <taxon>Mytiloidea</taxon>
        <taxon>Mytilidae</taxon>
        <taxon>Mytilinae</taxon>
        <taxon>Mytilus</taxon>
    </lineage>
</organism>
<reference evidence="4 5" key="1">
    <citation type="submission" date="2020-06" db="EMBL/GenBank/DDBJ databases">
        <authorList>
            <person name="Li R."/>
            <person name="Bekaert M."/>
        </authorList>
    </citation>
    <scope>NUCLEOTIDE SEQUENCE [LARGE SCALE GENOMIC DNA]</scope>
    <source>
        <strain evidence="5">wild</strain>
    </source>
</reference>
<dbReference type="GO" id="GO:0019441">
    <property type="term" value="P:L-tryptophan catabolic process to kynurenine"/>
    <property type="evidence" value="ECO:0007669"/>
    <property type="project" value="InterPro"/>
</dbReference>
<evidence type="ECO:0000256" key="3">
    <source>
        <dbReference type="SAM" id="SignalP"/>
    </source>
</evidence>
<accession>A0A6J8D042</accession>